<feature type="compositionally biased region" description="Low complexity" evidence="2">
    <location>
        <begin position="169"/>
        <end position="187"/>
    </location>
</feature>
<dbReference type="EMBL" id="JBBPEH010000008">
    <property type="protein sequence ID" value="KAK7535035.1"/>
    <property type="molecule type" value="Genomic_DNA"/>
</dbReference>
<dbReference type="Pfam" id="PF00173">
    <property type="entry name" value="Cyt-b5"/>
    <property type="match status" value="1"/>
</dbReference>
<gene>
    <name evidence="4" type="ORF">J3D65DRAFT_629826</name>
</gene>
<feature type="region of interest" description="Disordered" evidence="2">
    <location>
        <begin position="1"/>
        <end position="27"/>
    </location>
</feature>
<keyword evidence="5" id="KW-1185">Reference proteome</keyword>
<dbReference type="Proteomes" id="UP001360953">
    <property type="component" value="Unassembled WGS sequence"/>
</dbReference>
<evidence type="ECO:0000313" key="4">
    <source>
        <dbReference type="EMBL" id="KAK7535035.1"/>
    </source>
</evidence>
<accession>A0ABR1LM87</accession>
<feature type="compositionally biased region" description="Basic and acidic residues" evidence="2">
    <location>
        <begin position="256"/>
        <end position="268"/>
    </location>
</feature>
<dbReference type="GeneID" id="92033683"/>
<protein>
    <recommendedName>
        <fullName evidence="3">Cytochrome b5 heme-binding domain-containing protein</fullName>
    </recommendedName>
</protein>
<dbReference type="PANTHER" id="PTHR10281:SF76">
    <property type="entry name" value="CALCUTTA CUP-RELATED"/>
    <property type="match status" value="1"/>
</dbReference>
<feature type="domain" description="Cytochrome b5 heme-binding" evidence="3">
    <location>
        <begin position="87"/>
        <end position="167"/>
    </location>
</feature>
<dbReference type="SUPFAM" id="SSF55856">
    <property type="entry name" value="Cytochrome b5-like heme/steroid binding domain"/>
    <property type="match status" value="1"/>
</dbReference>
<feature type="region of interest" description="Disordered" evidence="2">
    <location>
        <begin position="251"/>
        <end position="280"/>
    </location>
</feature>
<comment type="caution">
    <text evidence="4">The sequence shown here is derived from an EMBL/GenBank/DDBJ whole genome shotgun (WGS) entry which is preliminary data.</text>
</comment>
<dbReference type="Gene3D" id="3.10.120.10">
    <property type="entry name" value="Cytochrome b5-like heme/steroid binding domain"/>
    <property type="match status" value="1"/>
</dbReference>
<evidence type="ECO:0000256" key="1">
    <source>
        <dbReference type="ARBA" id="ARBA00038357"/>
    </source>
</evidence>
<dbReference type="RefSeq" id="XP_066653760.1">
    <property type="nucleotide sequence ID" value="XM_066800777.1"/>
</dbReference>
<dbReference type="PANTHER" id="PTHR10281">
    <property type="entry name" value="MEMBRANE-ASSOCIATED PROGESTERONE RECEPTOR COMPONENT-RELATED"/>
    <property type="match status" value="1"/>
</dbReference>
<dbReference type="InterPro" id="IPR001199">
    <property type="entry name" value="Cyt_B5-like_heme/steroid-bd"/>
</dbReference>
<dbReference type="InterPro" id="IPR036400">
    <property type="entry name" value="Cyt_B5-like_heme/steroid_sf"/>
</dbReference>
<proteinExistence type="inferred from homology"/>
<reference evidence="4 5" key="1">
    <citation type="submission" date="2024-04" db="EMBL/GenBank/DDBJ databases">
        <title>Phyllosticta paracitricarpa is synonymous to the EU quarantine fungus P. citricarpa based on phylogenomic analyses.</title>
        <authorList>
            <consortium name="Lawrence Berkeley National Laboratory"/>
            <person name="Van ingen-buijs V.A."/>
            <person name="Van westerhoven A.C."/>
            <person name="Haridas S."/>
            <person name="Skiadas P."/>
            <person name="Martin F."/>
            <person name="Groenewald J.Z."/>
            <person name="Crous P.W."/>
            <person name="Seidl M.F."/>
        </authorList>
    </citation>
    <scope>NUCLEOTIDE SEQUENCE [LARGE SCALE GENOMIC DNA]</scope>
    <source>
        <strain evidence="4 5">CPC 17464</strain>
    </source>
</reference>
<comment type="similarity">
    <text evidence="1">Belongs to the cytochrome b5 family. MAPR subfamily.</text>
</comment>
<sequence>MPPNPDRTSKREPRPGAANTKTNKNDDEGGIGGISVLDLLRVLGGIVLLSTALSYWVTAGDSLLWGWRPWFARGAGLKAWMSGPVLLTDEQLKAYDGSDPSKPIYLALNGTIYDVSAGQHFYGPGGSYHFFAGRDAARAFVTGCFDTDLSPDLRGVEQMYMPVDEEESTTSSSSASSTTTPTPSLTPAQRKIQRQADLRVARKRVAEAVNGWARVFGGETGKEYVAVGRVVRPEGWLDDVPVPELCEKARKQRPVRGWDRPREDRKGTLEQAGQGKKAKR</sequence>
<evidence type="ECO:0000256" key="2">
    <source>
        <dbReference type="SAM" id="MobiDB-lite"/>
    </source>
</evidence>
<evidence type="ECO:0000313" key="5">
    <source>
        <dbReference type="Proteomes" id="UP001360953"/>
    </source>
</evidence>
<organism evidence="4 5">
    <name type="scientific">Phyllosticta citribraziliensis</name>
    <dbReference type="NCBI Taxonomy" id="989973"/>
    <lineage>
        <taxon>Eukaryota</taxon>
        <taxon>Fungi</taxon>
        <taxon>Dikarya</taxon>
        <taxon>Ascomycota</taxon>
        <taxon>Pezizomycotina</taxon>
        <taxon>Dothideomycetes</taxon>
        <taxon>Dothideomycetes incertae sedis</taxon>
        <taxon>Botryosphaeriales</taxon>
        <taxon>Phyllostictaceae</taxon>
        <taxon>Phyllosticta</taxon>
    </lineage>
</organism>
<dbReference type="SMART" id="SM01117">
    <property type="entry name" value="Cyt-b5"/>
    <property type="match status" value="1"/>
</dbReference>
<evidence type="ECO:0000259" key="3">
    <source>
        <dbReference type="SMART" id="SM01117"/>
    </source>
</evidence>
<name>A0ABR1LM87_9PEZI</name>
<dbReference type="InterPro" id="IPR050577">
    <property type="entry name" value="MAPR/NEUFC/NENF-like"/>
</dbReference>
<feature type="region of interest" description="Disordered" evidence="2">
    <location>
        <begin position="164"/>
        <end position="194"/>
    </location>
</feature>